<dbReference type="InterPro" id="IPR000238">
    <property type="entry name" value="RbfA"/>
</dbReference>
<dbReference type="InterPro" id="IPR015946">
    <property type="entry name" value="KH_dom-like_a/b"/>
</dbReference>
<comment type="function">
    <text evidence="2">One of several proteins that assist in the late maturation steps of the functional core of the 30S ribosomal subunit. Associates with free 30S ribosomal subunits (but not with 30S subunits that are part of 70S ribosomes or polysomes). Required for efficient processing of 16S rRNA. May interact with the 5'-terminal helix region of 16S rRNA.</text>
</comment>
<comment type="similarity">
    <text evidence="2">Belongs to the RbfA family.</text>
</comment>
<dbReference type="GO" id="GO:0043024">
    <property type="term" value="F:ribosomal small subunit binding"/>
    <property type="evidence" value="ECO:0007669"/>
    <property type="project" value="TreeGrafter"/>
</dbReference>
<evidence type="ECO:0000256" key="1">
    <source>
        <dbReference type="ARBA" id="ARBA00022517"/>
    </source>
</evidence>
<keyword evidence="4" id="KW-1185">Reference proteome</keyword>
<dbReference type="Pfam" id="PF02033">
    <property type="entry name" value="RBFA"/>
    <property type="match status" value="1"/>
</dbReference>
<dbReference type="AlphaFoldDB" id="A0A4Y8SC06"/>
<dbReference type="Gene3D" id="3.30.300.20">
    <property type="match status" value="1"/>
</dbReference>
<dbReference type="EMBL" id="SOZE01000015">
    <property type="protein sequence ID" value="TFF36508.1"/>
    <property type="molecule type" value="Genomic_DNA"/>
</dbReference>
<protein>
    <recommendedName>
        <fullName evidence="2">Ribosome-binding factor A</fullName>
    </recommendedName>
</protein>
<proteinExistence type="inferred from homology"/>
<dbReference type="InterPro" id="IPR023799">
    <property type="entry name" value="RbfA_dom_sf"/>
</dbReference>
<gene>
    <name evidence="2 3" type="primary">rbfA</name>
    <name evidence="3" type="ORF">E2R66_15235</name>
</gene>
<reference evidence="3 4" key="1">
    <citation type="journal article" date="2017" name="Int. J. Syst. Evol. Microbiol.">
        <title>Mucilaginibacterpsychrotolerans sp. nov., isolated from peatlands.</title>
        <authorList>
            <person name="Deng Y."/>
            <person name="Shen L."/>
            <person name="Xu B."/>
            <person name="Liu Y."/>
            <person name="Gu Z."/>
            <person name="Liu H."/>
            <person name="Zhou Y."/>
        </authorList>
    </citation>
    <scope>NUCLEOTIDE SEQUENCE [LARGE SCALE GENOMIC DNA]</scope>
    <source>
        <strain evidence="3 4">NH7-4</strain>
    </source>
</reference>
<sequence length="128" mass="14798">MIMESKRQQKFAGVIQEDLAAIFQREGMNYLPNTLVTITKVRVTPDLAIARIFLSFFNGTDNAHALSTIKLHASEIRYKLGARIKDQVRVIPQLEFFVDDTSEYVERMDKIFDKISKEERQPDTTEES</sequence>
<comment type="subunit">
    <text evidence="2">Monomer. Binds 30S ribosomal subunits, but not 50S ribosomal subunits or 70S ribosomes.</text>
</comment>
<comment type="subcellular location">
    <subcellularLocation>
        <location evidence="2">Cytoplasm</location>
    </subcellularLocation>
</comment>
<dbReference type="PANTHER" id="PTHR33515">
    <property type="entry name" value="RIBOSOME-BINDING FACTOR A, CHLOROPLASTIC-RELATED"/>
    <property type="match status" value="1"/>
</dbReference>
<comment type="caution">
    <text evidence="3">The sequence shown here is derived from an EMBL/GenBank/DDBJ whole genome shotgun (WGS) entry which is preliminary data.</text>
</comment>
<dbReference type="HAMAP" id="MF_00003">
    <property type="entry name" value="RbfA"/>
    <property type="match status" value="1"/>
</dbReference>
<keyword evidence="1 2" id="KW-0690">Ribosome biogenesis</keyword>
<evidence type="ECO:0000313" key="3">
    <source>
        <dbReference type="EMBL" id="TFF36508.1"/>
    </source>
</evidence>
<dbReference type="OrthoDB" id="9811910at2"/>
<organism evidence="3 4">
    <name type="scientific">Mucilaginibacter psychrotolerans</name>
    <dbReference type="NCBI Taxonomy" id="1524096"/>
    <lineage>
        <taxon>Bacteria</taxon>
        <taxon>Pseudomonadati</taxon>
        <taxon>Bacteroidota</taxon>
        <taxon>Sphingobacteriia</taxon>
        <taxon>Sphingobacteriales</taxon>
        <taxon>Sphingobacteriaceae</taxon>
        <taxon>Mucilaginibacter</taxon>
    </lineage>
</organism>
<dbReference type="SUPFAM" id="SSF89919">
    <property type="entry name" value="Ribosome-binding factor A, RbfA"/>
    <property type="match status" value="1"/>
</dbReference>
<name>A0A4Y8SC06_9SPHI</name>
<dbReference type="Proteomes" id="UP000297540">
    <property type="component" value="Unassembled WGS sequence"/>
</dbReference>
<evidence type="ECO:0000313" key="4">
    <source>
        <dbReference type="Proteomes" id="UP000297540"/>
    </source>
</evidence>
<dbReference type="GO" id="GO:0030490">
    <property type="term" value="P:maturation of SSU-rRNA"/>
    <property type="evidence" value="ECO:0007669"/>
    <property type="project" value="UniProtKB-UniRule"/>
</dbReference>
<accession>A0A4Y8SC06</accession>
<dbReference type="GO" id="GO:0005829">
    <property type="term" value="C:cytosol"/>
    <property type="evidence" value="ECO:0007669"/>
    <property type="project" value="TreeGrafter"/>
</dbReference>
<keyword evidence="2" id="KW-0963">Cytoplasm</keyword>
<evidence type="ECO:0000256" key="2">
    <source>
        <dbReference type="HAMAP-Rule" id="MF_00003"/>
    </source>
</evidence>
<dbReference type="PANTHER" id="PTHR33515:SF1">
    <property type="entry name" value="RIBOSOME-BINDING FACTOR A, CHLOROPLASTIC-RELATED"/>
    <property type="match status" value="1"/>
</dbReference>
<dbReference type="NCBIfam" id="TIGR00082">
    <property type="entry name" value="rbfA"/>
    <property type="match status" value="1"/>
</dbReference>